<keyword evidence="3 6" id="KW-0378">Hydrolase</keyword>
<feature type="transmembrane region" description="Helical" evidence="7">
    <location>
        <begin position="171"/>
        <end position="193"/>
    </location>
</feature>
<evidence type="ECO:0000259" key="8">
    <source>
        <dbReference type="Pfam" id="PF01435"/>
    </source>
</evidence>
<gene>
    <name evidence="10" type="ORF">JYK00_02530</name>
</gene>
<keyword evidence="7" id="KW-0812">Transmembrane</keyword>
<feature type="domain" description="Peptidase M48" evidence="8">
    <location>
        <begin position="203"/>
        <end position="405"/>
    </location>
</feature>
<keyword evidence="4 6" id="KW-0862">Zinc</keyword>
<dbReference type="Pfam" id="PF16491">
    <property type="entry name" value="Peptidase_M48_N"/>
    <property type="match status" value="1"/>
</dbReference>
<keyword evidence="5 6" id="KW-0482">Metalloprotease</keyword>
<sequence length="406" mass="48201">MSFYYLFLFVIILEYLWDSVLNVWNVFYSTKVSKIPDILSDKISPEDFEKSKKYLKDTTRVKIIKIYINLFINLWFIIWGFPYFEKFVSNLTDSLILQSLLFFGIYWIIHSLITLPIKAYSIFVIENKYGFNTMSGKTFVLDIIRNIIITIIFFAPLISLLIWFLNLEQNWWWKVSLAFIAFQLFISWAYPIFFAPLFNKFTPLDDENLRKKINKLLEKANFKVSKIFIMDASKRTRKQDAYLTGIGKSRRLVLFDTILNYSPEEILAVIAHELGHNVKKHIPKLLISFSIFYTFMFYLTNLVYNFLQNNNIFGVNSVYATFTYAFLFIASILYFATPIINYFQRKFEYDADSFSAKLLGTPEHLISALKRLVKENLLNVTPLPIYKIWYYSHPSPEERLKKLRQD</sequence>
<evidence type="ECO:0000259" key="9">
    <source>
        <dbReference type="Pfam" id="PF16491"/>
    </source>
</evidence>
<feature type="transmembrane region" description="Helical" evidence="7">
    <location>
        <begin position="285"/>
        <end position="306"/>
    </location>
</feature>
<keyword evidence="7" id="KW-1133">Transmembrane helix</keyword>
<dbReference type="InterPro" id="IPR032456">
    <property type="entry name" value="Peptidase_M48_N"/>
</dbReference>
<evidence type="ECO:0000256" key="6">
    <source>
        <dbReference type="RuleBase" id="RU003983"/>
    </source>
</evidence>
<dbReference type="PANTHER" id="PTHR10120">
    <property type="entry name" value="CAAX PRENYL PROTEASE 1"/>
    <property type="match status" value="1"/>
</dbReference>
<dbReference type="Gene3D" id="3.30.2010.10">
    <property type="entry name" value="Metalloproteases ('zincins'), catalytic domain"/>
    <property type="match status" value="1"/>
</dbReference>
<organism evidence="10 11">
    <name type="scientific">Thermosipho ferrireducens</name>
    <dbReference type="NCBI Taxonomy" id="2571116"/>
    <lineage>
        <taxon>Bacteria</taxon>
        <taxon>Thermotogati</taxon>
        <taxon>Thermotogota</taxon>
        <taxon>Thermotogae</taxon>
        <taxon>Thermotogales</taxon>
        <taxon>Fervidobacteriaceae</taxon>
        <taxon>Thermosipho</taxon>
    </lineage>
</organism>
<feature type="transmembrane region" description="Helical" evidence="7">
    <location>
        <begin position="318"/>
        <end position="336"/>
    </location>
</feature>
<keyword evidence="1 6" id="KW-0645">Protease</keyword>
<reference evidence="10 11" key="1">
    <citation type="submission" date="2021-03" db="EMBL/GenBank/DDBJ databases">
        <title>Thermosipho ferrireducens sp.nov., an anaerobic thermophilic iron-reducing bacterium isolated from a deep-sea hydrothermal sulfide deposits.</title>
        <authorList>
            <person name="Zeng X."/>
            <person name="Chen Y."/>
            <person name="Shao Z."/>
        </authorList>
    </citation>
    <scope>NUCLEOTIDE SEQUENCE [LARGE SCALE GENOMIC DNA]</scope>
    <source>
        <strain evidence="10 11">JL129W03</strain>
    </source>
</reference>
<comment type="similarity">
    <text evidence="6">Belongs to the peptidase M48 family.</text>
</comment>
<evidence type="ECO:0000256" key="4">
    <source>
        <dbReference type="ARBA" id="ARBA00022833"/>
    </source>
</evidence>
<evidence type="ECO:0000256" key="7">
    <source>
        <dbReference type="SAM" id="Phobius"/>
    </source>
</evidence>
<dbReference type="InterPro" id="IPR027057">
    <property type="entry name" value="CAXX_Prtase_1"/>
</dbReference>
<dbReference type="Proteomes" id="UP000671862">
    <property type="component" value="Chromosome"/>
</dbReference>
<feature type="transmembrane region" description="Helical" evidence="7">
    <location>
        <begin position="104"/>
        <end position="125"/>
    </location>
</feature>
<feature type="transmembrane region" description="Helical" evidence="7">
    <location>
        <begin position="66"/>
        <end position="84"/>
    </location>
</feature>
<keyword evidence="2" id="KW-0479">Metal-binding</keyword>
<protein>
    <submittedName>
        <fullName evidence="10">M48 family metallopeptidase</fullName>
    </submittedName>
</protein>
<evidence type="ECO:0000256" key="5">
    <source>
        <dbReference type="ARBA" id="ARBA00023049"/>
    </source>
</evidence>
<dbReference type="InterPro" id="IPR001915">
    <property type="entry name" value="Peptidase_M48"/>
</dbReference>
<evidence type="ECO:0000313" key="10">
    <source>
        <dbReference type="EMBL" id="QTA38419.1"/>
    </source>
</evidence>
<proteinExistence type="inferred from homology"/>
<dbReference type="Pfam" id="PF01435">
    <property type="entry name" value="Peptidase_M48"/>
    <property type="match status" value="1"/>
</dbReference>
<evidence type="ECO:0000313" key="11">
    <source>
        <dbReference type="Proteomes" id="UP000671862"/>
    </source>
</evidence>
<evidence type="ECO:0000256" key="2">
    <source>
        <dbReference type="ARBA" id="ARBA00022723"/>
    </source>
</evidence>
<feature type="transmembrane region" description="Helical" evidence="7">
    <location>
        <begin position="146"/>
        <end position="165"/>
    </location>
</feature>
<feature type="domain" description="CAAX prenyl protease 1 N-terminal" evidence="9">
    <location>
        <begin position="32"/>
        <end position="200"/>
    </location>
</feature>
<accession>A0ABX7S763</accession>
<evidence type="ECO:0000256" key="3">
    <source>
        <dbReference type="ARBA" id="ARBA00022801"/>
    </source>
</evidence>
<dbReference type="EMBL" id="CP071446">
    <property type="protein sequence ID" value="QTA38419.1"/>
    <property type="molecule type" value="Genomic_DNA"/>
</dbReference>
<name>A0ABX7S763_9BACT</name>
<comment type="cofactor">
    <cofactor evidence="6">
        <name>Zn(2+)</name>
        <dbReference type="ChEBI" id="CHEBI:29105"/>
    </cofactor>
    <text evidence="6">Binds 1 zinc ion per subunit.</text>
</comment>
<keyword evidence="7" id="KW-0472">Membrane</keyword>
<evidence type="ECO:0000256" key="1">
    <source>
        <dbReference type="ARBA" id="ARBA00022670"/>
    </source>
</evidence>
<feature type="transmembrane region" description="Helical" evidence="7">
    <location>
        <begin position="6"/>
        <end position="27"/>
    </location>
</feature>
<keyword evidence="11" id="KW-1185">Reference proteome</keyword>
<dbReference type="RefSeq" id="WP_207567138.1">
    <property type="nucleotide sequence ID" value="NZ_CP071446.1"/>
</dbReference>
<dbReference type="CDD" id="cd07343">
    <property type="entry name" value="M48A_Zmpste24p_like"/>
    <property type="match status" value="1"/>
</dbReference>